<gene>
    <name evidence="1" type="ORF">CVA01_05500</name>
</gene>
<dbReference type="AlphaFoldDB" id="A0A4Y4BZE1"/>
<dbReference type="EMBL" id="BJNT01000004">
    <property type="protein sequence ID" value="GEC85236.1"/>
    <property type="molecule type" value="Genomic_DNA"/>
</dbReference>
<comment type="caution">
    <text evidence="1">The sequence shown here is derived from an EMBL/GenBank/DDBJ whole genome shotgun (WGS) entry which is preliminary data.</text>
</comment>
<dbReference type="SUPFAM" id="SSF51905">
    <property type="entry name" value="FAD/NAD(P)-binding domain"/>
    <property type="match status" value="1"/>
</dbReference>
<dbReference type="Proteomes" id="UP000319986">
    <property type="component" value="Unassembled WGS sequence"/>
</dbReference>
<evidence type="ECO:0008006" key="3">
    <source>
        <dbReference type="Google" id="ProtNLM"/>
    </source>
</evidence>
<dbReference type="Gene3D" id="3.50.50.60">
    <property type="entry name" value="FAD/NAD(P)-binding domain"/>
    <property type="match status" value="1"/>
</dbReference>
<accession>A0A4Y4BZE1</accession>
<dbReference type="InterPro" id="IPR036188">
    <property type="entry name" value="FAD/NAD-bd_sf"/>
</dbReference>
<protein>
    <recommendedName>
        <fullName evidence="3">NAD(P)/FAD-dependent oxidoreductase</fullName>
    </recommendedName>
</protein>
<reference evidence="1 2" key="1">
    <citation type="submission" date="2019-06" db="EMBL/GenBank/DDBJ databases">
        <title>Whole genome shotgun sequence of Corynebacterium variabile NBRC 15286.</title>
        <authorList>
            <person name="Hosoyama A."/>
            <person name="Uohara A."/>
            <person name="Ohji S."/>
            <person name="Ichikawa N."/>
        </authorList>
    </citation>
    <scope>NUCLEOTIDE SEQUENCE [LARGE SCALE GENOMIC DNA]</scope>
    <source>
        <strain evidence="1 2">NBRC 15286</strain>
    </source>
</reference>
<proteinExistence type="predicted"/>
<name>A0A4Y4BZE1_9CORY</name>
<evidence type="ECO:0000313" key="2">
    <source>
        <dbReference type="Proteomes" id="UP000319986"/>
    </source>
</evidence>
<sequence length="84" mass="9196">MHPGETPPGEKDYVRGQQRTAVIGAGPSGMAALQAFDAAKRQGNEGEIVPEIVCYEKQDDWGGQWNYSWRTGTDHYGEPVPSSM</sequence>
<evidence type="ECO:0000313" key="1">
    <source>
        <dbReference type="EMBL" id="GEC85236.1"/>
    </source>
</evidence>
<organism evidence="1 2">
    <name type="scientific">Corynebacterium variabile</name>
    <dbReference type="NCBI Taxonomy" id="1727"/>
    <lineage>
        <taxon>Bacteria</taxon>
        <taxon>Bacillati</taxon>
        <taxon>Actinomycetota</taxon>
        <taxon>Actinomycetes</taxon>
        <taxon>Mycobacteriales</taxon>
        <taxon>Corynebacteriaceae</taxon>
        <taxon>Corynebacterium</taxon>
    </lineage>
</organism>